<comment type="subcellular location">
    <subcellularLocation>
        <location evidence="1">Nucleus</location>
    </subcellularLocation>
</comment>
<comment type="similarity">
    <text evidence="2 11">Belongs to the Arg-specific ADP-ribosyltransferase family.</text>
</comment>
<dbReference type="GO" id="GO:0070212">
    <property type="term" value="P:protein poly-ADP-ribosylation"/>
    <property type="evidence" value="ECO:0007669"/>
    <property type="project" value="TreeGrafter"/>
</dbReference>
<evidence type="ECO:0000256" key="5">
    <source>
        <dbReference type="ARBA" id="ARBA00022695"/>
    </source>
</evidence>
<comment type="catalytic activity">
    <reaction evidence="9">
        <text>NAD(+) + (ADP-D-ribosyl)n-acceptor = nicotinamide + (ADP-D-ribosyl)n+1-acceptor + H(+).</text>
        <dbReference type="EC" id="2.4.2.30"/>
    </reaction>
</comment>
<dbReference type="InterPro" id="IPR036420">
    <property type="entry name" value="BRCT_dom_sf"/>
</dbReference>
<evidence type="ECO:0000256" key="3">
    <source>
        <dbReference type="ARBA" id="ARBA00022676"/>
    </source>
</evidence>
<evidence type="ECO:0000259" key="14">
    <source>
        <dbReference type="PROSITE" id="PS51060"/>
    </source>
</evidence>
<dbReference type="OrthoDB" id="76871at2759"/>
<dbReference type="Gene3D" id="3.90.176.10">
    <property type="entry name" value="Toxin ADP-ribosyltransferase, Chain A, domain 1"/>
    <property type="match status" value="1"/>
</dbReference>
<dbReference type="SMART" id="SM00292">
    <property type="entry name" value="BRCT"/>
    <property type="match status" value="2"/>
</dbReference>
<evidence type="ECO:0000256" key="11">
    <source>
        <dbReference type="RuleBase" id="RU361228"/>
    </source>
</evidence>
<dbReference type="PANTHER" id="PTHR10459:SF60">
    <property type="entry name" value="POLY [ADP-RIBOSE] POLYMERASE 2"/>
    <property type="match status" value="1"/>
</dbReference>
<feature type="domain" description="PARP alpha-helical" evidence="14">
    <location>
        <begin position="309"/>
        <end position="433"/>
    </location>
</feature>
<evidence type="ECO:0000256" key="2">
    <source>
        <dbReference type="ARBA" id="ARBA00009558"/>
    </source>
</evidence>
<keyword evidence="6 11" id="KW-0520">NAD</keyword>
<dbReference type="GO" id="GO:0005730">
    <property type="term" value="C:nucleolus"/>
    <property type="evidence" value="ECO:0007669"/>
    <property type="project" value="TreeGrafter"/>
</dbReference>
<dbReference type="InterPro" id="IPR050800">
    <property type="entry name" value="ARTD/PARP"/>
</dbReference>
<dbReference type="Pfam" id="PF02877">
    <property type="entry name" value="PARP_reg"/>
    <property type="match status" value="1"/>
</dbReference>
<dbReference type="Gene3D" id="2.20.140.10">
    <property type="entry name" value="WGR domain"/>
    <property type="match status" value="1"/>
</dbReference>
<evidence type="ECO:0000313" key="16">
    <source>
        <dbReference type="EMBL" id="ETW01488.1"/>
    </source>
</evidence>
<dbReference type="Pfam" id="PF00533">
    <property type="entry name" value="BRCT"/>
    <property type="match status" value="2"/>
</dbReference>
<dbReference type="PROSITE" id="PS51060">
    <property type="entry name" value="PARP_ALPHA_HD"/>
    <property type="match status" value="1"/>
</dbReference>
<protein>
    <recommendedName>
        <fullName evidence="11">NAD(P)(+)--arginine ADP-ribosyltransferase</fullName>
        <ecNumber evidence="11">2.4.2.31</ecNumber>
    </recommendedName>
    <alternativeName>
        <fullName evidence="11">Mono(ADP-ribosyl)transferase</fullName>
    </alternativeName>
</protein>
<feature type="domain" description="BRCT" evidence="13">
    <location>
        <begin position="1"/>
        <end position="47"/>
    </location>
</feature>
<evidence type="ECO:0000256" key="7">
    <source>
        <dbReference type="ARBA" id="ARBA00023242"/>
    </source>
</evidence>
<dbReference type="InterPro" id="IPR001357">
    <property type="entry name" value="BRCT_dom"/>
</dbReference>
<dbReference type="InterPro" id="IPR036930">
    <property type="entry name" value="WGR_dom_sf"/>
</dbReference>
<dbReference type="GO" id="GO:0106274">
    <property type="term" value="F:NAD+-protein-arginine ADP-ribosyltransferase activity"/>
    <property type="evidence" value="ECO:0007669"/>
    <property type="project" value="UniProtKB-EC"/>
</dbReference>
<dbReference type="PROSITE" id="PS51977">
    <property type="entry name" value="WGR"/>
    <property type="match status" value="1"/>
</dbReference>
<feature type="region of interest" description="Disordered" evidence="12">
    <location>
        <begin position="167"/>
        <end position="215"/>
    </location>
</feature>
<dbReference type="GO" id="GO:0016779">
    <property type="term" value="F:nucleotidyltransferase activity"/>
    <property type="evidence" value="ECO:0007669"/>
    <property type="project" value="UniProtKB-KW"/>
</dbReference>
<dbReference type="STRING" id="157072.A0A024U7C5"/>
<dbReference type="PROSITE" id="PS50172">
    <property type="entry name" value="BRCT"/>
    <property type="match status" value="2"/>
</dbReference>
<evidence type="ECO:0000259" key="13">
    <source>
        <dbReference type="PROSITE" id="PS50172"/>
    </source>
</evidence>
<dbReference type="InterPro" id="IPR008893">
    <property type="entry name" value="WGR_domain"/>
</dbReference>
<dbReference type="eggNOG" id="KOG1037">
    <property type="taxonomic scope" value="Eukaryota"/>
</dbReference>
<dbReference type="PROSITE" id="PS51996">
    <property type="entry name" value="TR_MART"/>
    <property type="match status" value="1"/>
</dbReference>
<dbReference type="VEuPathDB" id="FungiDB:H310_06161"/>
<dbReference type="SUPFAM" id="SSF47587">
    <property type="entry name" value="Domain of poly(ADP-ribose) polymerase"/>
    <property type="match status" value="1"/>
</dbReference>
<comment type="catalytic activity">
    <reaction evidence="10 11">
        <text>L-arginyl-[protein] + NAD(+) = N(omega)-(ADP-D-ribosyl)-L-arginyl-[protein] + nicotinamide + H(+)</text>
        <dbReference type="Rhea" id="RHEA:19149"/>
        <dbReference type="Rhea" id="RHEA-COMP:10532"/>
        <dbReference type="Rhea" id="RHEA-COMP:15087"/>
        <dbReference type="ChEBI" id="CHEBI:15378"/>
        <dbReference type="ChEBI" id="CHEBI:17154"/>
        <dbReference type="ChEBI" id="CHEBI:29965"/>
        <dbReference type="ChEBI" id="CHEBI:57540"/>
        <dbReference type="ChEBI" id="CHEBI:142554"/>
        <dbReference type="EC" id="2.4.2.31"/>
    </reaction>
</comment>
<dbReference type="SUPFAM" id="SSF56399">
    <property type="entry name" value="ADP-ribosylation"/>
    <property type="match status" value="1"/>
</dbReference>
<keyword evidence="5" id="KW-0548">Nucleotidyltransferase</keyword>
<dbReference type="GO" id="GO:0006302">
    <property type="term" value="P:double-strand break repair"/>
    <property type="evidence" value="ECO:0007669"/>
    <property type="project" value="TreeGrafter"/>
</dbReference>
<dbReference type="EMBL" id="KI913962">
    <property type="protein sequence ID" value="ETW01488.1"/>
    <property type="molecule type" value="Genomic_DNA"/>
</dbReference>
<keyword evidence="4 11" id="KW-0808">Transferase</keyword>
<feature type="domain" description="BRCT" evidence="13">
    <location>
        <begin position="94"/>
        <end position="145"/>
    </location>
</feature>
<dbReference type="RefSeq" id="XP_008869336.1">
    <property type="nucleotide sequence ID" value="XM_008871114.1"/>
</dbReference>
<evidence type="ECO:0000256" key="4">
    <source>
        <dbReference type="ARBA" id="ARBA00022679"/>
    </source>
</evidence>
<dbReference type="Gene3D" id="1.20.142.10">
    <property type="entry name" value="Poly(ADP-ribose) polymerase, regulatory domain"/>
    <property type="match status" value="1"/>
</dbReference>
<keyword evidence="11" id="KW-0521">NADP</keyword>
<dbReference type="FunFam" id="2.20.140.10:FF:000001">
    <property type="entry name" value="Poly [ADP-ribose] polymerase"/>
    <property type="match status" value="1"/>
</dbReference>
<reference evidence="16" key="1">
    <citation type="submission" date="2013-12" db="EMBL/GenBank/DDBJ databases">
        <title>The Genome Sequence of Aphanomyces invadans NJM9701.</title>
        <authorList>
            <consortium name="The Broad Institute Genomics Platform"/>
            <person name="Russ C."/>
            <person name="Tyler B."/>
            <person name="van West P."/>
            <person name="Dieguez-Uribeondo J."/>
            <person name="Young S.K."/>
            <person name="Zeng Q."/>
            <person name="Gargeya S."/>
            <person name="Fitzgerald M."/>
            <person name="Abouelleil A."/>
            <person name="Alvarado L."/>
            <person name="Chapman S.B."/>
            <person name="Gainer-Dewar J."/>
            <person name="Goldberg J."/>
            <person name="Griggs A."/>
            <person name="Gujja S."/>
            <person name="Hansen M."/>
            <person name="Howarth C."/>
            <person name="Imamovic A."/>
            <person name="Ireland A."/>
            <person name="Larimer J."/>
            <person name="McCowan C."/>
            <person name="Murphy C."/>
            <person name="Pearson M."/>
            <person name="Poon T.W."/>
            <person name="Priest M."/>
            <person name="Roberts A."/>
            <person name="Saif S."/>
            <person name="Shea T."/>
            <person name="Sykes S."/>
            <person name="Wortman J."/>
            <person name="Nusbaum C."/>
            <person name="Birren B."/>
        </authorList>
    </citation>
    <scope>NUCLEOTIDE SEQUENCE [LARGE SCALE GENOMIC DNA]</scope>
    <source>
        <strain evidence="16">NJM9701</strain>
    </source>
</reference>
<dbReference type="SUPFAM" id="SSF52113">
    <property type="entry name" value="BRCT domain"/>
    <property type="match status" value="2"/>
</dbReference>
<dbReference type="SMART" id="SM00773">
    <property type="entry name" value="WGR"/>
    <property type="match status" value="1"/>
</dbReference>
<dbReference type="GeneID" id="20083211"/>
<gene>
    <name evidence="16" type="ORF">H310_06161</name>
</gene>
<feature type="domain" description="WGR" evidence="15">
    <location>
        <begin position="241"/>
        <end position="333"/>
    </location>
</feature>
<keyword evidence="3 11" id="KW-0328">Glycosyltransferase</keyword>
<dbReference type="SUPFAM" id="SSF142921">
    <property type="entry name" value="WGR domain-like"/>
    <property type="match status" value="1"/>
</dbReference>
<evidence type="ECO:0000256" key="12">
    <source>
        <dbReference type="SAM" id="MobiDB-lite"/>
    </source>
</evidence>
<evidence type="ECO:0000256" key="9">
    <source>
        <dbReference type="ARBA" id="ARBA00033987"/>
    </source>
</evidence>
<dbReference type="GO" id="GO:0003950">
    <property type="term" value="F:NAD+ poly-ADP-ribosyltransferase activity"/>
    <property type="evidence" value="ECO:0007669"/>
    <property type="project" value="UniProtKB-EC"/>
</dbReference>
<evidence type="ECO:0000256" key="6">
    <source>
        <dbReference type="ARBA" id="ARBA00023027"/>
    </source>
</evidence>
<dbReference type="AlphaFoldDB" id="A0A024U7C5"/>
<keyword evidence="7" id="KW-0539">Nucleus</keyword>
<name>A0A024U7C5_9STRA</name>
<dbReference type="InterPro" id="IPR036616">
    <property type="entry name" value="Poly(ADP-ribose)pol_reg_dom_sf"/>
</dbReference>
<proteinExistence type="inferred from homology"/>
<dbReference type="Gene3D" id="3.40.50.10190">
    <property type="entry name" value="BRCT domain"/>
    <property type="match status" value="2"/>
</dbReference>
<dbReference type="PANTHER" id="PTHR10459">
    <property type="entry name" value="DNA LIGASE"/>
    <property type="match status" value="1"/>
</dbReference>
<evidence type="ECO:0000256" key="1">
    <source>
        <dbReference type="ARBA" id="ARBA00004123"/>
    </source>
</evidence>
<comment type="similarity">
    <text evidence="8">Belongs to the ARTD/PARP family.</text>
</comment>
<feature type="compositionally biased region" description="Low complexity" evidence="12">
    <location>
        <begin position="167"/>
        <end position="178"/>
    </location>
</feature>
<dbReference type="Pfam" id="PF01129">
    <property type="entry name" value="ART"/>
    <property type="match status" value="1"/>
</dbReference>
<dbReference type="Pfam" id="PF05406">
    <property type="entry name" value="WGR"/>
    <property type="match status" value="1"/>
</dbReference>
<evidence type="ECO:0000259" key="15">
    <source>
        <dbReference type="PROSITE" id="PS51977"/>
    </source>
</evidence>
<dbReference type="CDD" id="cd17748">
    <property type="entry name" value="BRCT_DNA_ligase_like"/>
    <property type="match status" value="2"/>
</dbReference>
<dbReference type="InterPro" id="IPR004102">
    <property type="entry name" value="Poly(ADP-ribose)pol_reg_dom"/>
</dbReference>
<evidence type="ECO:0000256" key="8">
    <source>
        <dbReference type="ARBA" id="ARBA00024347"/>
    </source>
</evidence>
<accession>A0A024U7C5</accession>
<dbReference type="InterPro" id="IPR000768">
    <property type="entry name" value="ART"/>
</dbReference>
<organism evidence="16">
    <name type="scientific">Aphanomyces invadans</name>
    <dbReference type="NCBI Taxonomy" id="157072"/>
    <lineage>
        <taxon>Eukaryota</taxon>
        <taxon>Sar</taxon>
        <taxon>Stramenopiles</taxon>
        <taxon>Oomycota</taxon>
        <taxon>Saprolegniomycetes</taxon>
        <taxon>Saprolegniales</taxon>
        <taxon>Verrucalvaceae</taxon>
        <taxon>Aphanomyces</taxon>
    </lineage>
</organism>
<sequence length="642" mass="69258">MSFGGKVVAFTGKLETCTRAEAATKVKDASGAVSSCVTKKTTHLVVGGDGKVDKAAPGVVIWTEAEFMAALSSSTDETEEPAPLIPVTVKSDATTSKLLEGKVVAFMGKLATYTRAEAASKVKAAGGEVSSSVTKKTTHLVSTENHKAVPGVVVWTEAQFTAALAPGDAGAGPASPIATDVKKETSSSPAIGKGKKRMASADAPATPVKKAKVKHSAELPVESPIRITTRKPDKHLASRDQFTIVNDFTADLMQTNIGENNNKFYIIQLLQSTQSRYLVFTRWGRLGDVGQQQLVDCGDSLDKAMQLFEKKFKDKTKNNWCDRYAFVKRDFQYQLVELDASESGDGGGGGDAAMGKLSAAQIEKGQAVLEKLKTAIQQDPNAVTALSGEYYSLIPTLSGRQRPPPLTTMERIEEKAALLDFWLRMGFDDMGEQSGLAPIQGIMDLPLPTSLLAASSGITTAAAIKQSLSRGAELAKSNAGSPTGPMNKDLYGSIVLYTGNWIYAQLNSTLRSENRQAIRKYFSYLRVFLEAMCRMPQKEQTLWRGVSVDLFDAYEEGKIITWWGVSSCTSDENVARNFMRSCGGSCTLLRVKCKTAMDISVLSMFPGEKECLLAPGTQLRVLQRVRHGNIAEIDVEEVGRAI</sequence>
<dbReference type="EC" id="2.4.2.31" evidence="11"/>
<evidence type="ECO:0000256" key="10">
    <source>
        <dbReference type="ARBA" id="ARBA00047597"/>
    </source>
</evidence>